<organism evidence="3 4">
    <name type="scientific">Hyaloscypha hepaticicola</name>
    <dbReference type="NCBI Taxonomy" id="2082293"/>
    <lineage>
        <taxon>Eukaryota</taxon>
        <taxon>Fungi</taxon>
        <taxon>Dikarya</taxon>
        <taxon>Ascomycota</taxon>
        <taxon>Pezizomycotina</taxon>
        <taxon>Leotiomycetes</taxon>
        <taxon>Helotiales</taxon>
        <taxon>Hyaloscyphaceae</taxon>
        <taxon>Hyaloscypha</taxon>
    </lineage>
</organism>
<feature type="compositionally biased region" description="Polar residues" evidence="2">
    <location>
        <begin position="358"/>
        <end position="373"/>
    </location>
</feature>
<dbReference type="OrthoDB" id="4507572at2759"/>
<evidence type="ECO:0000313" key="3">
    <source>
        <dbReference type="EMBL" id="PMD14494.1"/>
    </source>
</evidence>
<proteinExistence type="predicted"/>
<feature type="compositionally biased region" description="Polar residues" evidence="2">
    <location>
        <begin position="318"/>
        <end position="330"/>
    </location>
</feature>
<feature type="compositionally biased region" description="Polar residues" evidence="2">
    <location>
        <begin position="427"/>
        <end position="456"/>
    </location>
</feature>
<accession>A0A2J6PKG0</accession>
<feature type="compositionally biased region" description="Basic and acidic residues" evidence="2">
    <location>
        <begin position="35"/>
        <end position="48"/>
    </location>
</feature>
<feature type="compositionally biased region" description="Polar residues" evidence="2">
    <location>
        <begin position="73"/>
        <end position="96"/>
    </location>
</feature>
<keyword evidence="4" id="KW-1185">Reference proteome</keyword>
<feature type="compositionally biased region" description="Polar residues" evidence="2">
    <location>
        <begin position="481"/>
        <end position="505"/>
    </location>
</feature>
<feature type="compositionally biased region" description="Polar residues" evidence="2">
    <location>
        <begin position="156"/>
        <end position="166"/>
    </location>
</feature>
<dbReference type="PANTHER" id="PTHR42023:SF1">
    <property type="entry name" value="BHLH DOMAIN-CONTAINING PROTEIN"/>
    <property type="match status" value="1"/>
</dbReference>
<dbReference type="STRING" id="1745343.A0A2J6PKG0"/>
<feature type="region of interest" description="Disordered" evidence="2">
    <location>
        <begin position="1"/>
        <end position="177"/>
    </location>
</feature>
<feature type="compositionally biased region" description="Basic and acidic residues" evidence="2">
    <location>
        <begin position="411"/>
        <end position="424"/>
    </location>
</feature>
<feature type="region of interest" description="Disordered" evidence="2">
    <location>
        <begin position="245"/>
        <end position="528"/>
    </location>
</feature>
<evidence type="ECO:0000256" key="2">
    <source>
        <dbReference type="SAM" id="MobiDB-lite"/>
    </source>
</evidence>
<name>A0A2J6PKG0_9HELO</name>
<dbReference type="EMBL" id="KZ613521">
    <property type="protein sequence ID" value="PMD14494.1"/>
    <property type="molecule type" value="Genomic_DNA"/>
</dbReference>
<feature type="coiled-coil region" evidence="1">
    <location>
        <begin position="587"/>
        <end position="614"/>
    </location>
</feature>
<dbReference type="AlphaFoldDB" id="A0A2J6PKG0"/>
<sequence>MWKRLTTPKPIDTSYDEKFSGTAGLGINRVQSPPDRSRPPPRPPRDDMSPTELPRFPFQEQPSPPPEHRSSGFRPTSSIYSQPYHNPITNRISRNQYAPPDTSYREEEVSPPSSPELDATVKQSSQIEPEPVSPIDQMPDINRLNFGQNRPPARPGSSSKGPSSNIPVLRREKRRNQVAAAAANLVTRKGVVDDSSQGRGRQAVDPRWDPYSGEITTSDNGKPQSVKPGQFAALRPVHKETGIVLGNESSVSSGPKAHTSFGDRVRRLKSNTAAPVEKPEWQGATRTGRAAIVSPVADQFHIPPLNIPRKSSKRAGSGVTSPQSGSSTPVSVIRHGDGETSPASNTTEHVDPTIRAVLSNSGRNSPRVTNSPVAITPDPVVVNQSPATKTLTRKQVPIEVQSNVPSSQQHKKQDSADSNERVFREQYQYNKSSFPSNDSSEPYQQPPSRFSVTTYAPSEFRDSPRPSTDTFDHPPMPTPPQNQYSFASTQQNSPQGPKVNQSPKPNVSRKAIPPSSPVFISMTQSNSNKRASNIAKTLPMTPDEAQSHDLVTSLQAQLDDLAHRRNNIVKSIKQMTELMPTDSLVVTDEVRRKRELEKMKIERLRTEEADVRREEHDIGLRLHRAWKRRDKDAVYEPTGLWVRRVTG</sequence>
<dbReference type="Proteomes" id="UP000235672">
    <property type="component" value="Unassembled WGS sequence"/>
</dbReference>
<keyword evidence="1" id="KW-0175">Coiled coil</keyword>
<feature type="compositionally biased region" description="Polar residues" evidence="2">
    <location>
        <begin position="214"/>
        <end position="223"/>
    </location>
</feature>
<gene>
    <name evidence="3" type="ORF">NA56DRAFT_583432</name>
</gene>
<feature type="region of interest" description="Disordered" evidence="2">
    <location>
        <begin position="191"/>
        <end position="226"/>
    </location>
</feature>
<reference evidence="3 4" key="1">
    <citation type="submission" date="2016-05" db="EMBL/GenBank/DDBJ databases">
        <title>A degradative enzymes factory behind the ericoid mycorrhizal symbiosis.</title>
        <authorList>
            <consortium name="DOE Joint Genome Institute"/>
            <person name="Martino E."/>
            <person name="Morin E."/>
            <person name="Grelet G."/>
            <person name="Kuo A."/>
            <person name="Kohler A."/>
            <person name="Daghino S."/>
            <person name="Barry K."/>
            <person name="Choi C."/>
            <person name="Cichocki N."/>
            <person name="Clum A."/>
            <person name="Copeland A."/>
            <person name="Hainaut M."/>
            <person name="Haridas S."/>
            <person name="Labutti K."/>
            <person name="Lindquist E."/>
            <person name="Lipzen A."/>
            <person name="Khouja H.-R."/>
            <person name="Murat C."/>
            <person name="Ohm R."/>
            <person name="Olson A."/>
            <person name="Spatafora J."/>
            <person name="Veneault-Fourrey C."/>
            <person name="Henrissat B."/>
            <person name="Grigoriev I."/>
            <person name="Martin F."/>
            <person name="Perotto S."/>
        </authorList>
    </citation>
    <scope>NUCLEOTIDE SEQUENCE [LARGE SCALE GENOMIC DNA]</scope>
    <source>
        <strain evidence="3 4">UAMH 7357</strain>
    </source>
</reference>
<dbReference type="PANTHER" id="PTHR42023">
    <property type="entry name" value="BHLH DOMAIN-CONTAINING PROTEIN"/>
    <property type="match status" value="1"/>
</dbReference>
<protein>
    <submittedName>
        <fullName evidence="3">Uncharacterized protein</fullName>
    </submittedName>
</protein>
<evidence type="ECO:0000313" key="4">
    <source>
        <dbReference type="Proteomes" id="UP000235672"/>
    </source>
</evidence>
<evidence type="ECO:0000256" key="1">
    <source>
        <dbReference type="SAM" id="Coils"/>
    </source>
</evidence>